<dbReference type="EMBL" id="JAHRIN010037542">
    <property type="protein sequence ID" value="MEQ2204802.1"/>
    <property type="molecule type" value="Genomic_DNA"/>
</dbReference>
<evidence type="ECO:0000256" key="1">
    <source>
        <dbReference type="ARBA" id="ARBA00004141"/>
    </source>
</evidence>
<evidence type="ECO:0000256" key="7">
    <source>
        <dbReference type="ARBA" id="ARBA00023224"/>
    </source>
</evidence>
<keyword evidence="3 8" id="KW-1133">Transmembrane helix</keyword>
<organism evidence="10 11">
    <name type="scientific">Xenoophorus captivus</name>
    <dbReference type="NCBI Taxonomy" id="1517983"/>
    <lineage>
        <taxon>Eukaryota</taxon>
        <taxon>Metazoa</taxon>
        <taxon>Chordata</taxon>
        <taxon>Craniata</taxon>
        <taxon>Vertebrata</taxon>
        <taxon>Euteleostomi</taxon>
        <taxon>Actinopterygii</taxon>
        <taxon>Neopterygii</taxon>
        <taxon>Teleostei</taxon>
        <taxon>Neoteleostei</taxon>
        <taxon>Acanthomorphata</taxon>
        <taxon>Ovalentaria</taxon>
        <taxon>Atherinomorphae</taxon>
        <taxon>Cyprinodontiformes</taxon>
        <taxon>Goodeidae</taxon>
        <taxon>Xenoophorus</taxon>
    </lineage>
</organism>
<evidence type="ECO:0000256" key="6">
    <source>
        <dbReference type="ARBA" id="ARBA00023170"/>
    </source>
</evidence>
<proteinExistence type="predicted"/>
<keyword evidence="11" id="KW-1185">Reference proteome</keyword>
<dbReference type="InterPro" id="IPR017452">
    <property type="entry name" value="GPCR_Rhodpsn_7TM"/>
</dbReference>
<evidence type="ECO:0000256" key="8">
    <source>
        <dbReference type="SAM" id="Phobius"/>
    </source>
</evidence>
<feature type="domain" description="G-protein coupled receptors family 1 profile" evidence="9">
    <location>
        <begin position="71"/>
        <end position="168"/>
    </location>
</feature>
<dbReference type="PANTHER" id="PTHR24235">
    <property type="entry name" value="NEUROPEPTIDE Y RECEPTOR"/>
    <property type="match status" value="1"/>
</dbReference>
<dbReference type="Gene3D" id="1.20.1070.10">
    <property type="entry name" value="Rhodopsin 7-helix transmembrane proteins"/>
    <property type="match status" value="1"/>
</dbReference>
<evidence type="ECO:0000256" key="4">
    <source>
        <dbReference type="ARBA" id="ARBA00023040"/>
    </source>
</evidence>
<accession>A0ABV0RBD5</accession>
<sequence>MAASSTNSGQGSSKITPEVLQEMLQFYNLSRREFINTYNIQPLVYIPELPYSAKTTFVIMYVVIFVLALAGNSLVIYIVLKKRAIQTATDIFICSLAVSDLLITFFCIPFTLLQNISSEWFGGERQKMVKEGAYQFKSEACENMRTELPLAVTAQLIKCLPHKIIRYN</sequence>
<protein>
    <recommendedName>
        <fullName evidence="9">G-protein coupled receptors family 1 profile domain-containing protein</fullName>
    </recommendedName>
</protein>
<dbReference type="PANTHER" id="PTHR24235:SF29">
    <property type="entry name" value="GH23382P"/>
    <property type="match status" value="1"/>
</dbReference>
<dbReference type="PROSITE" id="PS50262">
    <property type="entry name" value="G_PROTEIN_RECEP_F1_2"/>
    <property type="match status" value="1"/>
</dbReference>
<dbReference type="Pfam" id="PF00001">
    <property type="entry name" value="7tm_1"/>
    <property type="match status" value="1"/>
</dbReference>
<dbReference type="InterPro" id="IPR000276">
    <property type="entry name" value="GPCR_Rhodpsn"/>
</dbReference>
<evidence type="ECO:0000256" key="5">
    <source>
        <dbReference type="ARBA" id="ARBA00023136"/>
    </source>
</evidence>
<keyword evidence="7" id="KW-0807">Transducer</keyword>
<keyword evidence="5 8" id="KW-0472">Membrane</keyword>
<evidence type="ECO:0000259" key="9">
    <source>
        <dbReference type="PROSITE" id="PS50262"/>
    </source>
</evidence>
<gene>
    <name evidence="10" type="ORF">XENOCAPTIV_018701</name>
</gene>
<dbReference type="PRINTS" id="PR00237">
    <property type="entry name" value="GPCRRHODOPSN"/>
</dbReference>
<feature type="transmembrane region" description="Helical" evidence="8">
    <location>
        <begin position="92"/>
        <end position="112"/>
    </location>
</feature>
<dbReference type="SUPFAM" id="SSF81321">
    <property type="entry name" value="Family A G protein-coupled receptor-like"/>
    <property type="match status" value="1"/>
</dbReference>
<keyword evidence="4" id="KW-0297">G-protein coupled receptor</keyword>
<name>A0ABV0RBD5_9TELE</name>
<dbReference type="Proteomes" id="UP001434883">
    <property type="component" value="Unassembled WGS sequence"/>
</dbReference>
<comment type="caution">
    <text evidence="10">The sequence shown here is derived from an EMBL/GenBank/DDBJ whole genome shotgun (WGS) entry which is preliminary data.</text>
</comment>
<reference evidence="10 11" key="1">
    <citation type="submission" date="2021-06" db="EMBL/GenBank/DDBJ databases">
        <authorList>
            <person name="Palmer J.M."/>
        </authorList>
    </citation>
    <scope>NUCLEOTIDE SEQUENCE [LARGE SCALE GENOMIC DNA]</scope>
    <source>
        <strain evidence="10 11">XC_2019</strain>
        <tissue evidence="10">Muscle</tissue>
    </source>
</reference>
<comment type="subcellular location">
    <subcellularLocation>
        <location evidence="1">Membrane</location>
        <topology evidence="1">Multi-pass membrane protein</topology>
    </subcellularLocation>
</comment>
<evidence type="ECO:0000256" key="3">
    <source>
        <dbReference type="ARBA" id="ARBA00022989"/>
    </source>
</evidence>
<evidence type="ECO:0000313" key="11">
    <source>
        <dbReference type="Proteomes" id="UP001434883"/>
    </source>
</evidence>
<feature type="transmembrane region" description="Helical" evidence="8">
    <location>
        <begin position="58"/>
        <end position="80"/>
    </location>
</feature>
<evidence type="ECO:0000256" key="2">
    <source>
        <dbReference type="ARBA" id="ARBA00022692"/>
    </source>
</evidence>
<keyword evidence="2 8" id="KW-0812">Transmembrane</keyword>
<keyword evidence="6" id="KW-0675">Receptor</keyword>
<evidence type="ECO:0000313" key="10">
    <source>
        <dbReference type="EMBL" id="MEQ2204802.1"/>
    </source>
</evidence>